<accession>G8JV98</accession>
<evidence type="ECO:0000259" key="2">
    <source>
        <dbReference type="Pfam" id="PF20976"/>
    </source>
</evidence>
<dbReference type="GeneID" id="11468965"/>
<feature type="chain" id="PRO_5003510642" description="Ribonucleases P/MRP subunit Pop8-like domain-containing protein" evidence="1">
    <location>
        <begin position="29"/>
        <end position="155"/>
    </location>
</feature>
<dbReference type="GO" id="GO:0000171">
    <property type="term" value="F:ribonuclease MRP activity"/>
    <property type="evidence" value="ECO:0007669"/>
    <property type="project" value="EnsemblFungi"/>
</dbReference>
<dbReference type="GO" id="GO:0034965">
    <property type="term" value="P:intronic box C/D snoRNA processing"/>
    <property type="evidence" value="ECO:0007669"/>
    <property type="project" value="EnsemblFungi"/>
</dbReference>
<dbReference type="HOGENOM" id="CLU_153352_0_0_1"/>
<dbReference type="STRING" id="931890.G8JV98"/>
<dbReference type="GO" id="GO:0000172">
    <property type="term" value="C:ribonuclease MRP complex"/>
    <property type="evidence" value="ECO:0007669"/>
    <property type="project" value="EnsemblFungi"/>
</dbReference>
<dbReference type="PANTHER" id="PTHR28173:SF1">
    <property type="entry name" value="RIBONUCLEASES P_MRP PROTEIN SUBUNIT POP8"/>
    <property type="match status" value="1"/>
</dbReference>
<dbReference type="EMBL" id="CP002502">
    <property type="protein sequence ID" value="AET40577.1"/>
    <property type="molecule type" value="Genomic_DNA"/>
</dbReference>
<dbReference type="KEGG" id="erc:Ecym_6194"/>
<evidence type="ECO:0000313" key="3">
    <source>
        <dbReference type="EMBL" id="AET40577.1"/>
    </source>
</evidence>
<protein>
    <recommendedName>
        <fullName evidence="2">Ribonucleases P/MRP subunit Pop8-like domain-containing protein</fullName>
    </recommendedName>
</protein>
<evidence type="ECO:0000256" key="1">
    <source>
        <dbReference type="SAM" id="SignalP"/>
    </source>
</evidence>
<dbReference type="GO" id="GO:0000294">
    <property type="term" value="P:nuclear-transcribed mRNA catabolic process, RNase MRP-dependent"/>
    <property type="evidence" value="ECO:0007669"/>
    <property type="project" value="EnsemblFungi"/>
</dbReference>
<dbReference type="GO" id="GO:0001682">
    <property type="term" value="P:tRNA 5'-leader removal"/>
    <property type="evidence" value="ECO:0007669"/>
    <property type="project" value="EnsemblFungi"/>
</dbReference>
<dbReference type="GO" id="GO:0004526">
    <property type="term" value="F:ribonuclease P activity"/>
    <property type="evidence" value="ECO:0007669"/>
    <property type="project" value="EnsemblFungi"/>
</dbReference>
<name>G8JV98_ERECY</name>
<proteinExistence type="predicted"/>
<dbReference type="AlphaFoldDB" id="G8JV98"/>
<dbReference type="RefSeq" id="XP_003647394.1">
    <property type="nucleotide sequence ID" value="XM_003647346.1"/>
</dbReference>
<organism evidence="3 4">
    <name type="scientific">Eremothecium cymbalariae (strain CBS 270.75 / DBVPG 7215 / KCTC 17166 / NRRL Y-17582)</name>
    <name type="common">Yeast</name>
    <dbReference type="NCBI Taxonomy" id="931890"/>
    <lineage>
        <taxon>Eukaryota</taxon>
        <taxon>Fungi</taxon>
        <taxon>Dikarya</taxon>
        <taxon>Ascomycota</taxon>
        <taxon>Saccharomycotina</taxon>
        <taxon>Saccharomycetes</taxon>
        <taxon>Saccharomycetales</taxon>
        <taxon>Saccharomycetaceae</taxon>
        <taxon>Eremothecium</taxon>
    </lineage>
</organism>
<dbReference type="InterPro" id="IPR020347">
    <property type="entry name" value="Pop8"/>
</dbReference>
<dbReference type="GO" id="GO:0005829">
    <property type="term" value="C:cytosol"/>
    <property type="evidence" value="ECO:0007669"/>
    <property type="project" value="EnsemblFungi"/>
</dbReference>
<feature type="domain" description="Ribonucleases P/MRP subunit Pop8-like" evidence="2">
    <location>
        <begin position="30"/>
        <end position="106"/>
    </location>
</feature>
<dbReference type="GO" id="GO:0005655">
    <property type="term" value="C:nucleolar ribonuclease P complex"/>
    <property type="evidence" value="ECO:0007669"/>
    <property type="project" value="EnsemblFungi"/>
</dbReference>
<keyword evidence="1" id="KW-0732">Signal</keyword>
<dbReference type="Pfam" id="PF20976">
    <property type="entry name" value="Pop8"/>
    <property type="match status" value="1"/>
</dbReference>
<dbReference type="OrthoDB" id="4056858at2759"/>
<dbReference type="InParanoid" id="G8JV98"/>
<sequence>MILIMFKTAHYLIHFIYIFAMSSSCKHANDWYYFKLKLTSPNVEQDSNTHLDEMTWRQFIRHALKHSHGVFGEAIEFDFLNQDNGTAYVKVGYDDRDNFSSALSSYISSDELVGFPLVIHILQSTPNAASLHVEESDFIWLNNYIEIEKSDLECK</sequence>
<dbReference type="GO" id="GO:0000460">
    <property type="term" value="P:maturation of 5.8S rRNA"/>
    <property type="evidence" value="ECO:0007669"/>
    <property type="project" value="EnsemblFungi"/>
</dbReference>
<dbReference type="Proteomes" id="UP000006790">
    <property type="component" value="Chromosome 6"/>
</dbReference>
<evidence type="ECO:0000313" key="4">
    <source>
        <dbReference type="Proteomes" id="UP000006790"/>
    </source>
</evidence>
<dbReference type="FunCoup" id="G8JV98">
    <property type="interactions" value="114"/>
</dbReference>
<keyword evidence="4" id="KW-1185">Reference proteome</keyword>
<dbReference type="InterPro" id="IPR049128">
    <property type="entry name" value="Pop8-like_dom"/>
</dbReference>
<dbReference type="PANTHER" id="PTHR28173">
    <property type="entry name" value="RIBONUCLEASES P/MRP PROTEIN SUBUNIT POP8"/>
    <property type="match status" value="1"/>
</dbReference>
<feature type="signal peptide" evidence="1">
    <location>
        <begin position="1"/>
        <end position="28"/>
    </location>
</feature>
<dbReference type="eggNOG" id="ENOG502SCWV">
    <property type="taxonomic scope" value="Eukaryota"/>
</dbReference>
<dbReference type="PROSITE" id="PS51257">
    <property type="entry name" value="PROKAR_LIPOPROTEIN"/>
    <property type="match status" value="1"/>
</dbReference>
<gene>
    <name evidence="3" type="ordered locus">Ecym_6194</name>
</gene>
<reference evidence="4" key="1">
    <citation type="journal article" date="2012" name="G3 (Bethesda)">
        <title>Pichia sorbitophila, an interspecies yeast hybrid reveals early steps of genome resolution following polyploidization.</title>
        <authorList>
            <person name="Leh Louis V."/>
            <person name="Despons L."/>
            <person name="Friedrich A."/>
            <person name="Martin T."/>
            <person name="Durrens P."/>
            <person name="Casaregola S."/>
            <person name="Neuveglise C."/>
            <person name="Fairhead C."/>
            <person name="Marck C."/>
            <person name="Cruz J.A."/>
            <person name="Straub M.L."/>
            <person name="Kugler V."/>
            <person name="Sacerdot C."/>
            <person name="Uzunov Z."/>
            <person name="Thierry A."/>
            <person name="Weiss S."/>
            <person name="Bleykasten C."/>
            <person name="De Montigny J."/>
            <person name="Jacques N."/>
            <person name="Jung P."/>
            <person name="Lemaire M."/>
            <person name="Mallet S."/>
            <person name="Morel G."/>
            <person name="Richard G.F."/>
            <person name="Sarkar A."/>
            <person name="Savel G."/>
            <person name="Schacherer J."/>
            <person name="Seret M.L."/>
            <person name="Talla E."/>
            <person name="Samson G."/>
            <person name="Jubin C."/>
            <person name="Poulain J."/>
            <person name="Vacherie B."/>
            <person name="Barbe V."/>
            <person name="Pelletier E."/>
            <person name="Sherman D.J."/>
            <person name="Westhof E."/>
            <person name="Weissenbach J."/>
            <person name="Baret P.V."/>
            <person name="Wincker P."/>
            <person name="Gaillardin C."/>
            <person name="Dujon B."/>
            <person name="Souciet J.L."/>
        </authorList>
    </citation>
    <scope>NUCLEOTIDE SEQUENCE [LARGE SCALE GENOMIC DNA]</scope>
    <source>
        <strain evidence="4">CBS 270.75 / DBVPG 7215 / KCTC 17166 / NRRL Y-17582</strain>
    </source>
</reference>